<name>A0A437MDC7_9PROT</name>
<dbReference type="PROSITE" id="PS50949">
    <property type="entry name" value="HTH_GNTR"/>
    <property type="match status" value="1"/>
</dbReference>
<dbReference type="InterPro" id="IPR051446">
    <property type="entry name" value="HTH_trans_reg/aminotransferase"/>
</dbReference>
<dbReference type="InterPro" id="IPR004839">
    <property type="entry name" value="Aminotransferase_I/II_large"/>
</dbReference>
<feature type="region of interest" description="Disordered" evidence="6">
    <location>
        <begin position="103"/>
        <end position="122"/>
    </location>
</feature>
<dbReference type="GO" id="GO:0030170">
    <property type="term" value="F:pyridoxal phosphate binding"/>
    <property type="evidence" value="ECO:0007669"/>
    <property type="project" value="InterPro"/>
</dbReference>
<proteinExistence type="inferred from homology"/>
<keyword evidence="5" id="KW-0804">Transcription</keyword>
<dbReference type="InterPro" id="IPR000524">
    <property type="entry name" value="Tscrpt_reg_HTH_GntR"/>
</dbReference>
<accession>A0A437MDC7</accession>
<sequence>MLDFSAPPPARGRDHWSALLDLAVEHGSEQPLFQQIYLGFRDAILARRLAAGSRLPSTRLLAERLGVSRTSVLSAYEQLLAEGFVTGRAGSGTFVAEDAAPDLLAPGAPPAPAQPAPPPQLSRVGQRCEALATALPVPPGLPFAAGCCSVDALSIQAWRRTGMELMQGFDPSNLSYADPSGDLALREEVAKYLRAARAVRCEPEQILILSGAQQAIDLSIRVLLNPGDAVWVEDPGYLATREALAAAGASLIPVPVDREGMVVEAGLRLAPEARAAYITPSHQYPTGAVMSLQRRLELLAWAKATGSWIIEDDYDSEFRYVGRPLASLQGLEGGEAVIYVGTLSKMLFPGVRIGFAVVPPALIPAFRGARFLADRNPPTLQQALVTSFMKRGFLTSHIQRMRQRYRAARDTVVEAMIRHLGDVVELEMPECGIQLTLHFKVPVDDVRVAQAALRHGVVVKAVSPHYLGTPARSGLVLGYSGFDTHRLRSAAALLARAVREVIAEGASSSGAGR</sequence>
<dbReference type="Gene3D" id="1.10.10.10">
    <property type="entry name" value="Winged helix-like DNA-binding domain superfamily/Winged helix DNA-binding domain"/>
    <property type="match status" value="1"/>
</dbReference>
<keyword evidence="8" id="KW-0808">Transferase</keyword>
<dbReference type="Gene3D" id="3.40.640.10">
    <property type="entry name" value="Type I PLP-dependent aspartate aminotransferase-like (Major domain)"/>
    <property type="match status" value="1"/>
</dbReference>
<evidence type="ECO:0000259" key="7">
    <source>
        <dbReference type="PROSITE" id="PS50949"/>
    </source>
</evidence>
<dbReference type="PANTHER" id="PTHR46577:SF1">
    <property type="entry name" value="HTH-TYPE TRANSCRIPTIONAL REGULATORY PROTEIN GABR"/>
    <property type="match status" value="1"/>
</dbReference>
<keyword evidence="2" id="KW-0663">Pyridoxal phosphate</keyword>
<dbReference type="InterPro" id="IPR015421">
    <property type="entry name" value="PyrdxlP-dep_Trfase_major"/>
</dbReference>
<dbReference type="Proteomes" id="UP000282957">
    <property type="component" value="Unassembled WGS sequence"/>
</dbReference>
<gene>
    <name evidence="8" type="ORF">EOD42_15725</name>
</gene>
<protein>
    <submittedName>
        <fullName evidence="8">PLP-dependent aminotransferase family protein</fullName>
    </submittedName>
</protein>
<dbReference type="CDD" id="cd07377">
    <property type="entry name" value="WHTH_GntR"/>
    <property type="match status" value="1"/>
</dbReference>
<dbReference type="PANTHER" id="PTHR46577">
    <property type="entry name" value="HTH-TYPE TRANSCRIPTIONAL REGULATORY PROTEIN GABR"/>
    <property type="match status" value="1"/>
</dbReference>
<organism evidence="8 9">
    <name type="scientific">Rhodovarius crocodyli</name>
    <dbReference type="NCBI Taxonomy" id="1979269"/>
    <lineage>
        <taxon>Bacteria</taxon>
        <taxon>Pseudomonadati</taxon>
        <taxon>Pseudomonadota</taxon>
        <taxon>Alphaproteobacteria</taxon>
        <taxon>Acetobacterales</taxon>
        <taxon>Roseomonadaceae</taxon>
        <taxon>Rhodovarius</taxon>
    </lineage>
</organism>
<dbReference type="Pfam" id="PF00155">
    <property type="entry name" value="Aminotran_1_2"/>
    <property type="match status" value="1"/>
</dbReference>
<dbReference type="InterPro" id="IPR015424">
    <property type="entry name" value="PyrdxlP-dep_Trfase"/>
</dbReference>
<evidence type="ECO:0000256" key="1">
    <source>
        <dbReference type="ARBA" id="ARBA00005384"/>
    </source>
</evidence>
<dbReference type="PRINTS" id="PR00035">
    <property type="entry name" value="HTHGNTR"/>
</dbReference>
<dbReference type="RefSeq" id="WP_127788507.1">
    <property type="nucleotide sequence ID" value="NZ_SACL01000005.1"/>
</dbReference>
<evidence type="ECO:0000256" key="3">
    <source>
        <dbReference type="ARBA" id="ARBA00023015"/>
    </source>
</evidence>
<keyword evidence="8" id="KW-0032">Aminotransferase</keyword>
<dbReference type="CDD" id="cd00609">
    <property type="entry name" value="AAT_like"/>
    <property type="match status" value="1"/>
</dbReference>
<evidence type="ECO:0000256" key="2">
    <source>
        <dbReference type="ARBA" id="ARBA00022898"/>
    </source>
</evidence>
<dbReference type="InterPro" id="IPR036388">
    <property type="entry name" value="WH-like_DNA-bd_sf"/>
</dbReference>
<evidence type="ECO:0000256" key="6">
    <source>
        <dbReference type="SAM" id="MobiDB-lite"/>
    </source>
</evidence>
<comment type="caution">
    <text evidence="8">The sequence shown here is derived from an EMBL/GenBank/DDBJ whole genome shotgun (WGS) entry which is preliminary data.</text>
</comment>
<evidence type="ECO:0000313" key="9">
    <source>
        <dbReference type="Proteomes" id="UP000282957"/>
    </source>
</evidence>
<dbReference type="EMBL" id="SACL01000005">
    <property type="protein sequence ID" value="RVT95648.1"/>
    <property type="molecule type" value="Genomic_DNA"/>
</dbReference>
<dbReference type="InterPro" id="IPR036390">
    <property type="entry name" value="WH_DNA-bd_sf"/>
</dbReference>
<comment type="similarity">
    <text evidence="1">In the C-terminal section; belongs to the class-I pyridoxal-phosphate-dependent aminotransferase family.</text>
</comment>
<evidence type="ECO:0000256" key="4">
    <source>
        <dbReference type="ARBA" id="ARBA00023125"/>
    </source>
</evidence>
<dbReference type="SUPFAM" id="SSF53383">
    <property type="entry name" value="PLP-dependent transferases"/>
    <property type="match status" value="1"/>
</dbReference>
<dbReference type="GO" id="GO:0008483">
    <property type="term" value="F:transaminase activity"/>
    <property type="evidence" value="ECO:0007669"/>
    <property type="project" value="UniProtKB-KW"/>
</dbReference>
<dbReference type="GO" id="GO:0003700">
    <property type="term" value="F:DNA-binding transcription factor activity"/>
    <property type="evidence" value="ECO:0007669"/>
    <property type="project" value="InterPro"/>
</dbReference>
<evidence type="ECO:0000256" key="5">
    <source>
        <dbReference type="ARBA" id="ARBA00023163"/>
    </source>
</evidence>
<evidence type="ECO:0000313" key="8">
    <source>
        <dbReference type="EMBL" id="RVT95648.1"/>
    </source>
</evidence>
<dbReference type="AlphaFoldDB" id="A0A437MDC7"/>
<keyword evidence="4" id="KW-0238">DNA-binding</keyword>
<reference evidence="8 9" key="1">
    <citation type="submission" date="2019-01" db="EMBL/GenBank/DDBJ databases">
        <authorList>
            <person name="Chen W.-M."/>
        </authorList>
    </citation>
    <scope>NUCLEOTIDE SEQUENCE [LARGE SCALE GENOMIC DNA]</scope>
    <source>
        <strain evidence="8 9">CCP-6</strain>
    </source>
</reference>
<keyword evidence="9" id="KW-1185">Reference proteome</keyword>
<dbReference type="SUPFAM" id="SSF46785">
    <property type="entry name" value="Winged helix' DNA-binding domain"/>
    <property type="match status" value="1"/>
</dbReference>
<dbReference type="OrthoDB" id="9808770at2"/>
<feature type="compositionally biased region" description="Pro residues" evidence="6">
    <location>
        <begin position="107"/>
        <end position="120"/>
    </location>
</feature>
<keyword evidence="3" id="KW-0805">Transcription regulation</keyword>
<feature type="domain" description="HTH gntR-type" evidence="7">
    <location>
        <begin position="30"/>
        <end position="98"/>
    </location>
</feature>
<dbReference type="GO" id="GO:0003677">
    <property type="term" value="F:DNA binding"/>
    <property type="evidence" value="ECO:0007669"/>
    <property type="project" value="UniProtKB-KW"/>
</dbReference>
<dbReference type="SMART" id="SM00345">
    <property type="entry name" value="HTH_GNTR"/>
    <property type="match status" value="1"/>
</dbReference>
<dbReference type="Pfam" id="PF00392">
    <property type="entry name" value="GntR"/>
    <property type="match status" value="1"/>
</dbReference>